<dbReference type="EMBL" id="CP007481">
    <property type="protein sequence ID" value="AHX11275.1"/>
    <property type="molecule type" value="Genomic_DNA"/>
</dbReference>
<dbReference type="RefSeq" id="WP_038559180.1">
    <property type="nucleotide sequence ID" value="NZ_CP007481.1"/>
</dbReference>
<evidence type="ECO:0000313" key="2">
    <source>
        <dbReference type="Proteomes" id="UP000023755"/>
    </source>
</evidence>
<organism evidence="1 2">
    <name type="scientific">Neorickettsia helminthoeca str. Oregon</name>
    <dbReference type="NCBI Taxonomy" id="1286528"/>
    <lineage>
        <taxon>Bacteria</taxon>
        <taxon>Pseudomonadati</taxon>
        <taxon>Pseudomonadota</taxon>
        <taxon>Alphaproteobacteria</taxon>
        <taxon>Rickettsiales</taxon>
        <taxon>Anaplasmataceae</taxon>
        <taxon>Neorickettsia</taxon>
    </lineage>
</organism>
<dbReference type="AlphaFoldDB" id="X5HLJ5"/>
<accession>X5HLJ5</accession>
<name>X5HLJ5_9RICK</name>
<protein>
    <submittedName>
        <fullName evidence="1">Uncharacterized protein</fullName>
    </submittedName>
</protein>
<proteinExistence type="predicted"/>
<gene>
    <name evidence="1" type="ORF">NHE_0317</name>
</gene>
<keyword evidence="2" id="KW-1185">Reference proteome</keyword>
<evidence type="ECO:0000313" key="1">
    <source>
        <dbReference type="EMBL" id="AHX11275.1"/>
    </source>
</evidence>
<sequence length="60" mass="6530">MLNPLPKIEEEVSSSSAELQSRILQLASDIGLHQNLNEEAFKVQSLGNPKGVGTGVENRR</sequence>
<dbReference type="Proteomes" id="UP000023755">
    <property type="component" value="Chromosome"/>
</dbReference>
<dbReference type="KEGG" id="nhm:NHE_0317"/>
<dbReference type="HOGENOM" id="CLU_2936892_0_0_5"/>
<reference evidence="1 2" key="1">
    <citation type="submission" date="2014-03" db="EMBL/GenBank/DDBJ databases">
        <title>Sequencing and Comparison of Genomes and Transcriptome Profiles of Human Ehrlichiosis Agents.</title>
        <authorList>
            <person name="Lin M."/>
            <person name="Daugherty S.C."/>
            <person name="Nagaraj S."/>
            <person name="Cheng Z."/>
            <person name="Xiong Q."/>
            <person name="Lin F.-Y."/>
            <person name="Sengamalay N."/>
            <person name="Ott S."/>
            <person name="Godinez A."/>
            <person name="Tallon L.J."/>
            <person name="Sadzewicz L."/>
            <person name="Fraser C.M."/>
            <person name="Dunning Hotopp J.C."/>
            <person name="Rikihisa Y."/>
        </authorList>
    </citation>
    <scope>NUCLEOTIDE SEQUENCE [LARGE SCALE GENOMIC DNA]</scope>
    <source>
        <strain evidence="1 2">Oregon</strain>
    </source>
</reference>